<dbReference type="InterPro" id="IPR015424">
    <property type="entry name" value="PyrdxlP-dep_Trfase"/>
</dbReference>
<evidence type="ECO:0000256" key="2">
    <source>
        <dbReference type="ARBA" id="ARBA00009721"/>
    </source>
</evidence>
<evidence type="ECO:0000259" key="4">
    <source>
        <dbReference type="Pfam" id="PF01212"/>
    </source>
</evidence>
<dbReference type="Gene3D" id="3.90.1150.10">
    <property type="entry name" value="Aspartate Aminotransferase, domain 1"/>
    <property type="match status" value="1"/>
</dbReference>
<dbReference type="InterPro" id="IPR001597">
    <property type="entry name" value="ArAA_b-elim_lyase/Thr_aldolase"/>
</dbReference>
<sequence length="394" mass="44118">MRQIAWCTLTYIFMIYPPYKIKVIEKISLIPRKEREERIREAGYNLFSLQSKDIYIDLLTDSGTGAMSDNQWAGIMLGDESYAGSINFKHLEEAVKSVMGFKYVLPTHQGRGAEQVLDKILIKSGQVVPGNMHFDTTRAHIENVGGRAIDCAIEEAYQPDTENPFKGNIDISKLENLINKDPKNIAYILITVTCNNGGGQPVSLENIRHVHEIAKKNSIPLFVDAARYAENAFFIKEREVGYKNKSIPEIVKEMMSYMDGCTMSAKKDAITNIGGFIALNDKKLYNKLAPKNVLFEGFITYGGMAGRDMEALARGLFEGTDEDYLRYRIDQVRYLGEKLSNAGIPIMKPIGGHAVFINGRAFLPHVKQENFSSQTLCVECYIEGGIRGVEVGTI</sequence>
<evidence type="ECO:0000313" key="5">
    <source>
        <dbReference type="EMBL" id="KKM21489.1"/>
    </source>
</evidence>
<evidence type="ECO:0000256" key="3">
    <source>
        <dbReference type="ARBA" id="ARBA00022898"/>
    </source>
</evidence>
<proteinExistence type="inferred from homology"/>
<dbReference type="PANTHER" id="PTHR32325">
    <property type="entry name" value="BETA-ELIMINATING LYASE-LIKE PROTEIN-RELATED"/>
    <property type="match status" value="1"/>
</dbReference>
<reference evidence="5" key="1">
    <citation type="journal article" date="2015" name="Nature">
        <title>Complex archaea that bridge the gap between prokaryotes and eukaryotes.</title>
        <authorList>
            <person name="Spang A."/>
            <person name="Saw J.H."/>
            <person name="Jorgensen S.L."/>
            <person name="Zaremba-Niedzwiedzka K."/>
            <person name="Martijn J."/>
            <person name="Lind A.E."/>
            <person name="van Eijk R."/>
            <person name="Schleper C."/>
            <person name="Guy L."/>
            <person name="Ettema T.J."/>
        </authorList>
    </citation>
    <scope>NUCLEOTIDE SEQUENCE</scope>
</reference>
<feature type="non-terminal residue" evidence="5">
    <location>
        <position position="394"/>
    </location>
</feature>
<keyword evidence="3" id="KW-0663">Pyridoxal phosphate</keyword>
<dbReference type="InterPro" id="IPR015421">
    <property type="entry name" value="PyrdxlP-dep_Trfase_major"/>
</dbReference>
<dbReference type="NCBIfam" id="NF009709">
    <property type="entry name" value="PRK13238.1"/>
    <property type="match status" value="1"/>
</dbReference>
<dbReference type="PANTHER" id="PTHR32325:SF4">
    <property type="entry name" value="TRYPTOPHANASE"/>
    <property type="match status" value="1"/>
</dbReference>
<gene>
    <name evidence="5" type="ORF">LCGC14_1634910</name>
</gene>
<feature type="domain" description="Aromatic amino acid beta-eliminating lyase/threonine aldolase" evidence="4">
    <location>
        <begin position="57"/>
        <end position="353"/>
    </location>
</feature>
<accession>A0A0F9INQ5</accession>
<dbReference type="SUPFAM" id="SSF53383">
    <property type="entry name" value="PLP-dependent transferases"/>
    <property type="match status" value="1"/>
</dbReference>
<dbReference type="GO" id="GO:0016829">
    <property type="term" value="F:lyase activity"/>
    <property type="evidence" value="ECO:0007669"/>
    <property type="project" value="InterPro"/>
</dbReference>
<evidence type="ECO:0000256" key="1">
    <source>
        <dbReference type="ARBA" id="ARBA00001933"/>
    </source>
</evidence>
<comment type="caution">
    <text evidence="5">The sequence shown here is derived from an EMBL/GenBank/DDBJ whole genome shotgun (WGS) entry which is preliminary data.</text>
</comment>
<dbReference type="InterPro" id="IPR015422">
    <property type="entry name" value="PyrdxlP-dep_Trfase_small"/>
</dbReference>
<comment type="similarity">
    <text evidence="2">Belongs to the beta-eliminating lyase family.</text>
</comment>
<name>A0A0F9INQ5_9ZZZZ</name>
<organism evidence="5">
    <name type="scientific">marine sediment metagenome</name>
    <dbReference type="NCBI Taxonomy" id="412755"/>
    <lineage>
        <taxon>unclassified sequences</taxon>
        <taxon>metagenomes</taxon>
        <taxon>ecological metagenomes</taxon>
    </lineage>
</organism>
<dbReference type="AlphaFoldDB" id="A0A0F9INQ5"/>
<dbReference type="GO" id="GO:0006520">
    <property type="term" value="P:amino acid metabolic process"/>
    <property type="evidence" value="ECO:0007669"/>
    <property type="project" value="InterPro"/>
</dbReference>
<protein>
    <recommendedName>
        <fullName evidence="4">Aromatic amino acid beta-eliminating lyase/threonine aldolase domain-containing protein</fullName>
    </recommendedName>
</protein>
<dbReference type="Gene3D" id="3.40.640.10">
    <property type="entry name" value="Type I PLP-dependent aspartate aminotransferase-like (Major domain)"/>
    <property type="match status" value="1"/>
</dbReference>
<dbReference type="Pfam" id="PF01212">
    <property type="entry name" value="Beta_elim_lyase"/>
    <property type="match status" value="1"/>
</dbReference>
<dbReference type="EMBL" id="LAZR01013538">
    <property type="protein sequence ID" value="KKM21489.1"/>
    <property type="molecule type" value="Genomic_DNA"/>
</dbReference>
<comment type="cofactor">
    <cofactor evidence="1">
        <name>pyridoxal 5'-phosphate</name>
        <dbReference type="ChEBI" id="CHEBI:597326"/>
    </cofactor>
</comment>